<evidence type="ECO:0000256" key="7">
    <source>
        <dbReference type="ARBA" id="ARBA00023033"/>
    </source>
</evidence>
<keyword evidence="7" id="KW-0503">Monooxygenase</keyword>
<evidence type="ECO:0000256" key="2">
    <source>
        <dbReference type="ARBA" id="ARBA00010617"/>
    </source>
</evidence>
<organism evidence="8 10">
    <name type="scientific">Arabis nemorensis</name>
    <dbReference type="NCBI Taxonomy" id="586526"/>
    <lineage>
        <taxon>Eukaryota</taxon>
        <taxon>Viridiplantae</taxon>
        <taxon>Streptophyta</taxon>
        <taxon>Embryophyta</taxon>
        <taxon>Tracheophyta</taxon>
        <taxon>Spermatophyta</taxon>
        <taxon>Magnoliopsida</taxon>
        <taxon>eudicotyledons</taxon>
        <taxon>Gunneridae</taxon>
        <taxon>Pentapetalae</taxon>
        <taxon>rosids</taxon>
        <taxon>malvids</taxon>
        <taxon>Brassicales</taxon>
        <taxon>Brassicaceae</taxon>
        <taxon>Arabideae</taxon>
        <taxon>Arabis</taxon>
    </lineage>
</organism>
<dbReference type="InterPro" id="IPR036396">
    <property type="entry name" value="Cyt_P450_sf"/>
</dbReference>
<keyword evidence="6" id="KW-0408">Iron</keyword>
<reference evidence="8 10" key="1">
    <citation type="submission" date="2019-07" db="EMBL/GenBank/DDBJ databases">
        <authorList>
            <person name="Dittberner H."/>
        </authorList>
    </citation>
    <scope>NUCLEOTIDE SEQUENCE [LARGE SCALE GENOMIC DNA]</scope>
</reference>
<sequence>MRSAWGEDASDFKPERWISEEGGIRREPTYKFLIFNADPRACIRKHLALLQMKIVAVEIIQNYDFKVVEGHKIEPVPSIILRIMHDLKVRVSKKI</sequence>
<dbReference type="Pfam" id="PF00067">
    <property type="entry name" value="p450"/>
    <property type="match status" value="1"/>
</dbReference>
<dbReference type="GO" id="GO:0005506">
    <property type="term" value="F:iron ion binding"/>
    <property type="evidence" value="ECO:0007669"/>
    <property type="project" value="InterPro"/>
</dbReference>
<dbReference type="OrthoDB" id="1896685at2759"/>
<dbReference type="EMBL" id="CABITT030000004">
    <property type="protein sequence ID" value="VVB00017.1"/>
    <property type="molecule type" value="Genomic_DNA"/>
</dbReference>
<protein>
    <recommendedName>
        <fullName evidence="11">Cytochrome P450</fullName>
    </recommendedName>
</protein>
<keyword evidence="5" id="KW-0560">Oxidoreductase</keyword>
<dbReference type="GO" id="GO:0004497">
    <property type="term" value="F:monooxygenase activity"/>
    <property type="evidence" value="ECO:0007669"/>
    <property type="project" value="UniProtKB-KW"/>
</dbReference>
<evidence type="ECO:0000256" key="5">
    <source>
        <dbReference type="ARBA" id="ARBA00023002"/>
    </source>
</evidence>
<gene>
    <name evidence="8" type="ORF">ANE_LOCUS10461</name>
    <name evidence="9" type="ORF">ANE_LOCUS10486</name>
</gene>
<evidence type="ECO:0000256" key="4">
    <source>
        <dbReference type="ARBA" id="ARBA00022723"/>
    </source>
</evidence>
<dbReference type="InterPro" id="IPR001128">
    <property type="entry name" value="Cyt_P450"/>
</dbReference>
<keyword evidence="10" id="KW-1185">Reference proteome</keyword>
<dbReference type="PANTHER" id="PTHR24296">
    <property type="entry name" value="CYTOCHROME P450"/>
    <property type="match status" value="1"/>
</dbReference>
<dbReference type="GO" id="GO:0020037">
    <property type="term" value="F:heme binding"/>
    <property type="evidence" value="ECO:0007669"/>
    <property type="project" value="InterPro"/>
</dbReference>
<dbReference type="AlphaFoldDB" id="A0A565BGN0"/>
<name>A0A565BGN0_9BRAS</name>
<dbReference type="EMBL" id="CABITT030000004">
    <property type="protein sequence ID" value="VVB00042.1"/>
    <property type="molecule type" value="Genomic_DNA"/>
</dbReference>
<accession>A0A565BGN0</accession>
<evidence type="ECO:0000256" key="3">
    <source>
        <dbReference type="ARBA" id="ARBA00022617"/>
    </source>
</evidence>
<evidence type="ECO:0000256" key="1">
    <source>
        <dbReference type="ARBA" id="ARBA00001971"/>
    </source>
</evidence>
<dbReference type="SUPFAM" id="SSF48264">
    <property type="entry name" value="Cytochrome P450"/>
    <property type="match status" value="1"/>
</dbReference>
<evidence type="ECO:0000313" key="9">
    <source>
        <dbReference type="EMBL" id="VVB00042.1"/>
    </source>
</evidence>
<evidence type="ECO:0000313" key="8">
    <source>
        <dbReference type="EMBL" id="VVB00017.1"/>
    </source>
</evidence>
<evidence type="ECO:0008006" key="11">
    <source>
        <dbReference type="Google" id="ProtNLM"/>
    </source>
</evidence>
<dbReference type="Gene3D" id="1.10.630.10">
    <property type="entry name" value="Cytochrome P450"/>
    <property type="match status" value="1"/>
</dbReference>
<comment type="similarity">
    <text evidence="2">Belongs to the cytochrome P450 family.</text>
</comment>
<proteinExistence type="inferred from homology"/>
<evidence type="ECO:0000256" key="6">
    <source>
        <dbReference type="ARBA" id="ARBA00023004"/>
    </source>
</evidence>
<keyword evidence="4" id="KW-0479">Metal-binding</keyword>
<evidence type="ECO:0000313" key="10">
    <source>
        <dbReference type="Proteomes" id="UP000489600"/>
    </source>
</evidence>
<dbReference type="Proteomes" id="UP000489600">
    <property type="component" value="Unassembled WGS sequence"/>
</dbReference>
<comment type="cofactor">
    <cofactor evidence="1">
        <name>heme</name>
        <dbReference type="ChEBI" id="CHEBI:30413"/>
    </cofactor>
</comment>
<keyword evidence="3" id="KW-0349">Heme</keyword>
<dbReference type="GO" id="GO:0016705">
    <property type="term" value="F:oxidoreductase activity, acting on paired donors, with incorporation or reduction of molecular oxygen"/>
    <property type="evidence" value="ECO:0007669"/>
    <property type="project" value="InterPro"/>
</dbReference>